<comment type="catalytic activity">
    <reaction evidence="11">
        <text>a primary alcohol + NAD(+) = an aldehyde + NADH + H(+)</text>
        <dbReference type="Rhea" id="RHEA:10736"/>
        <dbReference type="ChEBI" id="CHEBI:15378"/>
        <dbReference type="ChEBI" id="CHEBI:15734"/>
        <dbReference type="ChEBI" id="CHEBI:17478"/>
        <dbReference type="ChEBI" id="CHEBI:57540"/>
        <dbReference type="ChEBI" id="CHEBI:57945"/>
        <dbReference type="EC" id="1.1.1.1"/>
    </reaction>
</comment>
<evidence type="ECO:0000256" key="1">
    <source>
        <dbReference type="ARBA" id="ARBA00001947"/>
    </source>
</evidence>
<accession>A0AAN9TUJ3</accession>
<keyword evidence="4 12" id="KW-0862">Zinc</keyword>
<dbReference type="InterPro" id="IPR014183">
    <property type="entry name" value="ADH_3"/>
</dbReference>
<feature type="domain" description="Alcohol dehydrogenase-like C-terminal" evidence="13">
    <location>
        <begin position="204"/>
        <end position="335"/>
    </location>
</feature>
<dbReference type="PROSITE" id="PS00059">
    <property type="entry name" value="ADH_ZINC"/>
    <property type="match status" value="1"/>
</dbReference>
<dbReference type="SUPFAM" id="SSF51735">
    <property type="entry name" value="NAD(P)-binding Rossmann-fold domains"/>
    <property type="match status" value="1"/>
</dbReference>
<evidence type="ECO:0000256" key="7">
    <source>
        <dbReference type="ARBA" id="ARBA00032767"/>
    </source>
</evidence>
<evidence type="ECO:0000256" key="8">
    <source>
        <dbReference type="ARBA" id="ARBA00047793"/>
    </source>
</evidence>
<name>A0AAN9TUJ3_9HEMI</name>
<dbReference type="GO" id="GO:0008270">
    <property type="term" value="F:zinc ion binding"/>
    <property type="evidence" value="ECO:0007669"/>
    <property type="project" value="InterPro"/>
</dbReference>
<organism evidence="15 16">
    <name type="scientific">Parthenolecanium corni</name>
    <dbReference type="NCBI Taxonomy" id="536013"/>
    <lineage>
        <taxon>Eukaryota</taxon>
        <taxon>Metazoa</taxon>
        <taxon>Ecdysozoa</taxon>
        <taxon>Arthropoda</taxon>
        <taxon>Hexapoda</taxon>
        <taxon>Insecta</taxon>
        <taxon>Pterygota</taxon>
        <taxon>Neoptera</taxon>
        <taxon>Paraneoptera</taxon>
        <taxon>Hemiptera</taxon>
        <taxon>Sternorrhyncha</taxon>
        <taxon>Coccoidea</taxon>
        <taxon>Coccidae</taxon>
        <taxon>Parthenolecanium</taxon>
    </lineage>
</organism>
<dbReference type="GO" id="GO:0004022">
    <property type="term" value="F:alcohol dehydrogenase (NAD+) activity"/>
    <property type="evidence" value="ECO:0007669"/>
    <property type="project" value="UniProtKB-EC"/>
</dbReference>
<dbReference type="Gene3D" id="3.40.50.720">
    <property type="entry name" value="NAD(P)-binding Rossmann-like Domain"/>
    <property type="match status" value="1"/>
</dbReference>
<dbReference type="Pfam" id="PF00107">
    <property type="entry name" value="ADH_zinc_N"/>
    <property type="match status" value="1"/>
</dbReference>
<dbReference type="Gene3D" id="3.90.180.10">
    <property type="entry name" value="Medium-chain alcohol dehydrogenases, catalytic domain"/>
    <property type="match status" value="1"/>
</dbReference>
<dbReference type="FunFam" id="3.40.50.720:FF:000003">
    <property type="entry name" value="S-(hydroxymethyl)glutathione dehydrogenase"/>
    <property type="match status" value="1"/>
</dbReference>
<dbReference type="GO" id="GO:0005829">
    <property type="term" value="C:cytosol"/>
    <property type="evidence" value="ECO:0007669"/>
    <property type="project" value="TreeGrafter"/>
</dbReference>
<keyword evidence="5 12" id="KW-0560">Oxidoreductase</keyword>
<dbReference type="InterPro" id="IPR002328">
    <property type="entry name" value="ADH_Zn_CS"/>
</dbReference>
<evidence type="ECO:0000256" key="12">
    <source>
        <dbReference type="RuleBase" id="RU362016"/>
    </source>
</evidence>
<dbReference type="InterPro" id="IPR036291">
    <property type="entry name" value="NAD(P)-bd_dom_sf"/>
</dbReference>
<dbReference type="GO" id="GO:0051903">
    <property type="term" value="F:S-(hydroxymethyl)glutathione dehydrogenase [NAD(P)+] activity"/>
    <property type="evidence" value="ECO:0007669"/>
    <property type="project" value="UniProtKB-EC"/>
</dbReference>
<dbReference type="FunFam" id="3.90.180.10:FF:000001">
    <property type="entry name" value="S-(hydroxymethyl)glutathione dehydrogenase"/>
    <property type="match status" value="1"/>
</dbReference>
<keyword evidence="6 12" id="KW-0520">NAD</keyword>
<gene>
    <name evidence="15" type="ORF">V9T40_007213</name>
</gene>
<dbReference type="CDD" id="cd08300">
    <property type="entry name" value="alcohol_DH_class_III"/>
    <property type="match status" value="1"/>
</dbReference>
<evidence type="ECO:0000256" key="2">
    <source>
        <dbReference type="ARBA" id="ARBA00010902"/>
    </source>
</evidence>
<dbReference type="Pfam" id="PF08240">
    <property type="entry name" value="ADH_N"/>
    <property type="match status" value="1"/>
</dbReference>
<comment type="cofactor">
    <cofactor evidence="1 12">
        <name>Zn(2+)</name>
        <dbReference type="ChEBI" id="CHEBI:29105"/>
    </cofactor>
</comment>
<evidence type="ECO:0000256" key="3">
    <source>
        <dbReference type="ARBA" id="ARBA00022723"/>
    </source>
</evidence>
<evidence type="ECO:0000256" key="6">
    <source>
        <dbReference type="ARBA" id="ARBA00023027"/>
    </source>
</evidence>
<feature type="domain" description="Alcohol dehydrogenase-like N-terminal" evidence="14">
    <location>
        <begin position="34"/>
        <end position="161"/>
    </location>
</feature>
<dbReference type="InterPro" id="IPR011032">
    <property type="entry name" value="GroES-like_sf"/>
</dbReference>
<comment type="catalytic activity">
    <reaction evidence="8">
        <text>S-(hydroxymethyl)glutathione + NADP(+) = S-formylglutathione + NADPH + H(+)</text>
        <dbReference type="Rhea" id="RHEA:19981"/>
        <dbReference type="ChEBI" id="CHEBI:15378"/>
        <dbReference type="ChEBI" id="CHEBI:57688"/>
        <dbReference type="ChEBI" id="CHEBI:57783"/>
        <dbReference type="ChEBI" id="CHEBI:58349"/>
        <dbReference type="ChEBI" id="CHEBI:58758"/>
        <dbReference type="EC" id="1.1.1.284"/>
    </reaction>
</comment>
<keyword evidence="3 12" id="KW-0479">Metal-binding</keyword>
<dbReference type="PANTHER" id="PTHR43880">
    <property type="entry name" value="ALCOHOL DEHYDROGENASE"/>
    <property type="match status" value="1"/>
</dbReference>
<evidence type="ECO:0000256" key="10">
    <source>
        <dbReference type="ARBA" id="ARBA00049164"/>
    </source>
</evidence>
<dbReference type="NCBIfam" id="TIGR02818">
    <property type="entry name" value="adh_III_F_hyde"/>
    <property type="match status" value="1"/>
</dbReference>
<keyword evidence="16" id="KW-1185">Reference proteome</keyword>
<evidence type="ECO:0000313" key="15">
    <source>
        <dbReference type="EMBL" id="KAK7605355.1"/>
    </source>
</evidence>
<evidence type="ECO:0000259" key="13">
    <source>
        <dbReference type="Pfam" id="PF00107"/>
    </source>
</evidence>
<dbReference type="Proteomes" id="UP001367676">
    <property type="component" value="Unassembled WGS sequence"/>
</dbReference>
<evidence type="ECO:0000259" key="14">
    <source>
        <dbReference type="Pfam" id="PF08240"/>
    </source>
</evidence>
<comment type="similarity">
    <text evidence="2 12">Belongs to the zinc-containing alcohol dehydrogenase family. Class-III subfamily.</text>
</comment>
<reference evidence="15 16" key="1">
    <citation type="submission" date="2024-03" db="EMBL/GenBank/DDBJ databases">
        <title>Adaptation during the transition from Ophiocordyceps entomopathogen to insect associate is accompanied by gene loss and intensified selection.</title>
        <authorList>
            <person name="Ward C.M."/>
            <person name="Onetto C.A."/>
            <person name="Borneman A.R."/>
        </authorList>
    </citation>
    <scope>NUCLEOTIDE SEQUENCE [LARGE SCALE GENOMIC DNA]</scope>
    <source>
        <strain evidence="15">AWRI1</strain>
        <tissue evidence="15">Single Adult Female</tissue>
    </source>
</reference>
<dbReference type="PANTHER" id="PTHR43880:SF12">
    <property type="entry name" value="ALCOHOL DEHYDROGENASE CLASS-3"/>
    <property type="match status" value="1"/>
</dbReference>
<evidence type="ECO:0000256" key="9">
    <source>
        <dbReference type="ARBA" id="ARBA00048110"/>
    </source>
</evidence>
<comment type="caution">
    <text evidence="15">The sequence shown here is derived from an EMBL/GenBank/DDBJ whole genome shotgun (WGS) entry which is preliminary data.</text>
</comment>
<protein>
    <recommendedName>
        <fullName evidence="7 12">S-(hydroxymethyl)glutathione dehydrogenase</fullName>
        <ecNumber evidence="12">1.1.1.284</ecNumber>
    </recommendedName>
</protein>
<evidence type="ECO:0000256" key="11">
    <source>
        <dbReference type="ARBA" id="ARBA00049243"/>
    </source>
</evidence>
<sequence length="376" mass="40296">MSTVGQVIKCRAAVAWSPKEPLSIEEIEVAPPKASEVRIKICATALCHTDAYTLSGADPEGTFPCVLGHEGAGIVESVGENVTEFQAGDHVIPLYIPQCYNCKFCSSRKTNLCSKIRLTQGRGVMPDGTRRFTCKGKELFHFMGCSTFSEYTVVADISLCKVNPVADFKKVCLLGCGVSTGYGAALNTAAVEKGTKCAVFGLGAVGLATILGCVKAGASKIIGVDINEDKFPLAKKLGCTDCINPKKFEKPIQEALIELTDGGLDYTFECIGNVHTMRAALEACHKGWGTSVIIGVAGSGQEISTRPFQLVTGRTWKGTAFGGWKSKDSVPQLVEQSLKNEIPLDQFITSELPFEKINEAFELLHTGKSIRTVLNV</sequence>
<proteinExistence type="inferred from homology"/>
<dbReference type="SUPFAM" id="SSF50129">
    <property type="entry name" value="GroES-like"/>
    <property type="match status" value="2"/>
</dbReference>
<dbReference type="EC" id="1.1.1.284" evidence="12"/>
<evidence type="ECO:0000256" key="5">
    <source>
        <dbReference type="ARBA" id="ARBA00023002"/>
    </source>
</evidence>
<dbReference type="InterPro" id="IPR013149">
    <property type="entry name" value="ADH-like_C"/>
</dbReference>
<dbReference type="InterPro" id="IPR013154">
    <property type="entry name" value="ADH-like_N"/>
</dbReference>
<comment type="catalytic activity">
    <reaction evidence="10">
        <text>a secondary alcohol + NAD(+) = a ketone + NADH + H(+)</text>
        <dbReference type="Rhea" id="RHEA:10740"/>
        <dbReference type="ChEBI" id="CHEBI:15378"/>
        <dbReference type="ChEBI" id="CHEBI:17087"/>
        <dbReference type="ChEBI" id="CHEBI:35681"/>
        <dbReference type="ChEBI" id="CHEBI:57540"/>
        <dbReference type="ChEBI" id="CHEBI:57945"/>
        <dbReference type="EC" id="1.1.1.1"/>
    </reaction>
</comment>
<dbReference type="GO" id="GO:0046294">
    <property type="term" value="P:formaldehyde catabolic process"/>
    <property type="evidence" value="ECO:0007669"/>
    <property type="project" value="InterPro"/>
</dbReference>
<comment type="catalytic activity">
    <reaction evidence="9 12">
        <text>S-(hydroxymethyl)glutathione + NAD(+) = S-formylglutathione + NADH + H(+)</text>
        <dbReference type="Rhea" id="RHEA:19985"/>
        <dbReference type="ChEBI" id="CHEBI:15378"/>
        <dbReference type="ChEBI" id="CHEBI:57540"/>
        <dbReference type="ChEBI" id="CHEBI:57688"/>
        <dbReference type="ChEBI" id="CHEBI:57945"/>
        <dbReference type="ChEBI" id="CHEBI:58758"/>
        <dbReference type="EC" id="1.1.1.284"/>
    </reaction>
</comment>
<dbReference type="EMBL" id="JBBCAQ010000002">
    <property type="protein sequence ID" value="KAK7605355.1"/>
    <property type="molecule type" value="Genomic_DNA"/>
</dbReference>
<dbReference type="AlphaFoldDB" id="A0AAN9TUJ3"/>
<evidence type="ECO:0000313" key="16">
    <source>
        <dbReference type="Proteomes" id="UP001367676"/>
    </source>
</evidence>
<evidence type="ECO:0000256" key="4">
    <source>
        <dbReference type="ARBA" id="ARBA00022833"/>
    </source>
</evidence>